<evidence type="ECO:0000259" key="3">
    <source>
        <dbReference type="Pfam" id="PF00857"/>
    </source>
</evidence>
<dbReference type="Pfam" id="PF00857">
    <property type="entry name" value="Isochorismatase"/>
    <property type="match status" value="1"/>
</dbReference>
<evidence type="ECO:0000313" key="4">
    <source>
        <dbReference type="EMBL" id="KAK5115564.1"/>
    </source>
</evidence>
<dbReference type="AlphaFoldDB" id="A0AAN7TKM9"/>
<comment type="similarity">
    <text evidence="1">Belongs to the isochorismatase family.</text>
</comment>
<dbReference type="InterPro" id="IPR050272">
    <property type="entry name" value="Isochorismatase-like_hydrls"/>
</dbReference>
<dbReference type="GO" id="GO:0016787">
    <property type="term" value="F:hydrolase activity"/>
    <property type="evidence" value="ECO:0007669"/>
    <property type="project" value="UniProtKB-KW"/>
</dbReference>
<evidence type="ECO:0000256" key="2">
    <source>
        <dbReference type="ARBA" id="ARBA00022801"/>
    </source>
</evidence>
<evidence type="ECO:0000256" key="1">
    <source>
        <dbReference type="ARBA" id="ARBA00006336"/>
    </source>
</evidence>
<accession>A0AAN7TKM9</accession>
<dbReference type="Proteomes" id="UP001310890">
    <property type="component" value="Unassembled WGS sequence"/>
</dbReference>
<dbReference type="InterPro" id="IPR036380">
    <property type="entry name" value="Isochorismatase-like_sf"/>
</dbReference>
<dbReference type="Gene3D" id="3.40.50.850">
    <property type="entry name" value="Isochorismatase-like"/>
    <property type="match status" value="1"/>
</dbReference>
<dbReference type="PANTHER" id="PTHR43540">
    <property type="entry name" value="PEROXYUREIDOACRYLATE/UREIDOACRYLATE AMIDOHYDROLASE-RELATED"/>
    <property type="match status" value="1"/>
</dbReference>
<dbReference type="EMBL" id="JAVRRL010000012">
    <property type="protein sequence ID" value="KAK5115564.1"/>
    <property type="molecule type" value="Genomic_DNA"/>
</dbReference>
<organism evidence="4 5">
    <name type="scientific">Meristemomyces frigidus</name>
    <dbReference type="NCBI Taxonomy" id="1508187"/>
    <lineage>
        <taxon>Eukaryota</taxon>
        <taxon>Fungi</taxon>
        <taxon>Dikarya</taxon>
        <taxon>Ascomycota</taxon>
        <taxon>Pezizomycotina</taxon>
        <taxon>Dothideomycetes</taxon>
        <taxon>Dothideomycetidae</taxon>
        <taxon>Mycosphaerellales</taxon>
        <taxon>Teratosphaeriaceae</taxon>
        <taxon>Meristemomyces</taxon>
    </lineage>
</organism>
<evidence type="ECO:0000313" key="5">
    <source>
        <dbReference type="Proteomes" id="UP001310890"/>
    </source>
</evidence>
<feature type="domain" description="Isochorismatase-like" evidence="3">
    <location>
        <begin position="17"/>
        <end position="206"/>
    </location>
</feature>
<gene>
    <name evidence="4" type="ORF">LTR62_001223</name>
</gene>
<reference evidence="4" key="1">
    <citation type="submission" date="2023-08" db="EMBL/GenBank/DDBJ databases">
        <title>Black Yeasts Isolated from many extreme environments.</title>
        <authorList>
            <person name="Coleine C."/>
            <person name="Stajich J.E."/>
            <person name="Selbmann L."/>
        </authorList>
    </citation>
    <scope>NUCLEOTIDE SEQUENCE</scope>
    <source>
        <strain evidence="4">CCFEE 5401</strain>
    </source>
</reference>
<dbReference type="PANTHER" id="PTHR43540:SF1">
    <property type="entry name" value="ISOCHORISMATASE HYDROLASE"/>
    <property type="match status" value="1"/>
</dbReference>
<protein>
    <recommendedName>
        <fullName evidence="3">Isochorismatase-like domain-containing protein</fullName>
    </recommendedName>
</protein>
<dbReference type="InterPro" id="IPR000868">
    <property type="entry name" value="Isochorismatase-like_dom"/>
</dbReference>
<proteinExistence type="inferred from homology"/>
<dbReference type="SUPFAM" id="SSF52499">
    <property type="entry name" value="Isochorismatase-like hydrolases"/>
    <property type="match status" value="1"/>
</dbReference>
<comment type="caution">
    <text evidence="4">The sequence shown here is derived from an EMBL/GenBank/DDBJ whole genome shotgun (WGS) entry which is preliminary data.</text>
</comment>
<keyword evidence="2" id="KW-0378">Hydrolase</keyword>
<name>A0AAN7TKM9_9PEZI</name>
<dbReference type="CDD" id="cd01014">
    <property type="entry name" value="nicotinamidase_related"/>
    <property type="match status" value="1"/>
</dbReference>
<sequence length="222" mass="24074">MPHHEGHSRRKYSPAETALLLIDVQQGFKHPSYWGTEWSTPSFQTNITQLIASFRQAGAPILHVCNHSISETSPLHPSKEGSKLMPYAESVDSEPVLSKTTNSAFVGTKLEAEIRARGIKRLVVAGLTTAHCVATTVRFASNLGVVAHRFGTPDVDDTCNGALVLVSDATATTDLVFEGRRFDAETIHAVHLASMKDEFCDVERTEEVLATLSAGAKHRPAA</sequence>